<protein>
    <submittedName>
        <fullName evidence="2">Dipeptidyl aminopeptidase</fullName>
    </submittedName>
</protein>
<evidence type="ECO:0000313" key="3">
    <source>
        <dbReference type="Proteomes" id="UP000297891"/>
    </source>
</evidence>
<dbReference type="EMBL" id="RQFP01000001">
    <property type="protein sequence ID" value="TGK95325.1"/>
    <property type="molecule type" value="Genomic_DNA"/>
</dbReference>
<comment type="caution">
    <text evidence="2">The sequence shown here is derived from an EMBL/GenBank/DDBJ whole genome shotgun (WGS) entry which is preliminary data.</text>
</comment>
<feature type="domain" description="Peptidase S9 prolyl oligopeptidase catalytic" evidence="1">
    <location>
        <begin position="125"/>
        <end position="298"/>
    </location>
</feature>
<gene>
    <name evidence="2" type="ORF">EHQ30_01415</name>
</gene>
<dbReference type="GO" id="GO:0004177">
    <property type="term" value="F:aminopeptidase activity"/>
    <property type="evidence" value="ECO:0007669"/>
    <property type="project" value="UniProtKB-KW"/>
</dbReference>
<dbReference type="AlphaFoldDB" id="A0A2M9XYC5"/>
<dbReference type="InterPro" id="IPR052920">
    <property type="entry name" value="DNA-binding_regulatory"/>
</dbReference>
<dbReference type="GO" id="GO:0008236">
    <property type="term" value="F:serine-type peptidase activity"/>
    <property type="evidence" value="ECO:0007669"/>
    <property type="project" value="InterPro"/>
</dbReference>
<proteinExistence type="predicted"/>
<evidence type="ECO:0000313" key="2">
    <source>
        <dbReference type="EMBL" id="TGK95325.1"/>
    </source>
</evidence>
<evidence type="ECO:0000259" key="1">
    <source>
        <dbReference type="Pfam" id="PF00326"/>
    </source>
</evidence>
<dbReference type="InterPro" id="IPR001375">
    <property type="entry name" value="Peptidase_S9_cat"/>
</dbReference>
<dbReference type="RefSeq" id="WP_100791549.1">
    <property type="nucleotide sequence ID" value="NZ_NPDQ01000007.1"/>
</dbReference>
<dbReference type="PANTHER" id="PTHR43358:SF4">
    <property type="entry name" value="ALPHA_BETA HYDROLASE FOLD-1 DOMAIN-CONTAINING PROTEIN"/>
    <property type="match status" value="1"/>
</dbReference>
<reference evidence="2" key="1">
    <citation type="journal article" date="2019" name="PLoS Negl. Trop. Dis.">
        <title>Revisiting the worldwide diversity of Leptospira species in the environment.</title>
        <authorList>
            <person name="Vincent A.T."/>
            <person name="Schiettekatte O."/>
            <person name="Bourhy P."/>
            <person name="Veyrier F.J."/>
            <person name="Picardeau M."/>
        </authorList>
    </citation>
    <scope>NUCLEOTIDE SEQUENCE [LARGE SCALE GENOMIC DNA]</scope>
    <source>
        <strain evidence="2">201800277</strain>
    </source>
</reference>
<keyword evidence="2" id="KW-0031">Aminopeptidase</keyword>
<name>A0A2M9XYC5_9LEPT</name>
<accession>A0A2M9XYC5</accession>
<dbReference type="Gene3D" id="3.40.50.1820">
    <property type="entry name" value="alpha/beta hydrolase"/>
    <property type="match status" value="1"/>
</dbReference>
<dbReference type="Pfam" id="PF00326">
    <property type="entry name" value="Peptidase_S9"/>
    <property type="match status" value="1"/>
</dbReference>
<dbReference type="SUPFAM" id="SSF53474">
    <property type="entry name" value="alpha/beta-Hydrolases"/>
    <property type="match status" value="1"/>
</dbReference>
<keyword evidence="2" id="KW-0645">Protease</keyword>
<dbReference type="OrthoDB" id="9776685at2"/>
<dbReference type="GO" id="GO:0006508">
    <property type="term" value="P:proteolysis"/>
    <property type="evidence" value="ECO:0007669"/>
    <property type="project" value="InterPro"/>
</dbReference>
<dbReference type="PANTHER" id="PTHR43358">
    <property type="entry name" value="ALPHA/BETA-HYDROLASE"/>
    <property type="match status" value="1"/>
</dbReference>
<sequence length="304" mass="34574">MKKILSLSVIFLTFFLLGVGYYFSSSIISFPVTSLEEDKARLKIQSVSEFGLPEPESIRFQNGSLRLRGWYFKNPQKKKCGVVLLHGHTRTRYGILKYAPVFWKRGCSLFAYDARRHGESAGEYGTYGYFEKNDLERAIEFFSEISTVPEEQIGIFGASFGAATALQYAEGRNDFAFVIADSPYMDMRSIVEKRAVDFYSPLILFLSPIALSIAEIRADFLVNEVSPKEAAKYISLPVLLIHSKTDEVTPVSHSEEIFQNLKSKRKQLLVTDWGASHCKSIDVRPEEYESIVNSFLKENTSFRK</sequence>
<organism evidence="2 3">
    <name type="scientific">Leptospira brenneri</name>
    <dbReference type="NCBI Taxonomy" id="2023182"/>
    <lineage>
        <taxon>Bacteria</taxon>
        <taxon>Pseudomonadati</taxon>
        <taxon>Spirochaetota</taxon>
        <taxon>Spirochaetia</taxon>
        <taxon>Leptospirales</taxon>
        <taxon>Leptospiraceae</taxon>
        <taxon>Leptospira</taxon>
    </lineage>
</organism>
<keyword evidence="3" id="KW-1185">Reference proteome</keyword>
<dbReference type="InterPro" id="IPR029058">
    <property type="entry name" value="AB_hydrolase_fold"/>
</dbReference>
<keyword evidence="2" id="KW-0378">Hydrolase</keyword>
<dbReference type="Proteomes" id="UP000297891">
    <property type="component" value="Unassembled WGS sequence"/>
</dbReference>